<gene>
    <name evidence="2" type="ORF">EEDITHA_LOCUS11246</name>
</gene>
<keyword evidence="3" id="KW-1185">Reference proteome</keyword>
<evidence type="ECO:0000313" key="2">
    <source>
        <dbReference type="EMBL" id="CAH2095833.1"/>
    </source>
</evidence>
<reference evidence="2" key="1">
    <citation type="submission" date="2022-03" db="EMBL/GenBank/DDBJ databases">
        <authorList>
            <person name="Tunstrom K."/>
        </authorList>
    </citation>
    <scope>NUCLEOTIDE SEQUENCE</scope>
</reference>
<evidence type="ECO:0000313" key="3">
    <source>
        <dbReference type="Proteomes" id="UP001153954"/>
    </source>
</evidence>
<name>A0AAU9U9Q1_EUPED</name>
<comment type="caution">
    <text evidence="2">The sequence shown here is derived from an EMBL/GenBank/DDBJ whole genome shotgun (WGS) entry which is preliminary data.</text>
</comment>
<feature type="compositionally biased region" description="Polar residues" evidence="1">
    <location>
        <begin position="12"/>
        <end position="25"/>
    </location>
</feature>
<organism evidence="2 3">
    <name type="scientific">Euphydryas editha</name>
    <name type="common">Edith's checkerspot</name>
    <dbReference type="NCBI Taxonomy" id="104508"/>
    <lineage>
        <taxon>Eukaryota</taxon>
        <taxon>Metazoa</taxon>
        <taxon>Ecdysozoa</taxon>
        <taxon>Arthropoda</taxon>
        <taxon>Hexapoda</taxon>
        <taxon>Insecta</taxon>
        <taxon>Pterygota</taxon>
        <taxon>Neoptera</taxon>
        <taxon>Endopterygota</taxon>
        <taxon>Lepidoptera</taxon>
        <taxon>Glossata</taxon>
        <taxon>Ditrysia</taxon>
        <taxon>Papilionoidea</taxon>
        <taxon>Nymphalidae</taxon>
        <taxon>Nymphalinae</taxon>
        <taxon>Euphydryas</taxon>
    </lineage>
</organism>
<dbReference type="AlphaFoldDB" id="A0AAU9U9Q1"/>
<evidence type="ECO:0000256" key="1">
    <source>
        <dbReference type="SAM" id="MobiDB-lite"/>
    </source>
</evidence>
<protein>
    <submittedName>
        <fullName evidence="2">Uncharacterized protein</fullName>
    </submittedName>
</protein>
<accession>A0AAU9U9Q1</accession>
<dbReference type="EMBL" id="CAKOGL010000016">
    <property type="protein sequence ID" value="CAH2095833.1"/>
    <property type="molecule type" value="Genomic_DNA"/>
</dbReference>
<feature type="region of interest" description="Disordered" evidence="1">
    <location>
        <begin position="1"/>
        <end position="25"/>
    </location>
</feature>
<proteinExistence type="predicted"/>
<sequence length="129" mass="13750">MANPVVDHATPGTANDTSSAVTSCGTPDPMSASNIFAGCRRSGIKLGVVSKKVSTLGAQGRCNGGILSLLCSSIRGKAQKRLDRWRETAWKGAKARGGARRRVKERENVWTATKAEEIRARSLLPLDSI</sequence>
<dbReference type="Proteomes" id="UP001153954">
    <property type="component" value="Unassembled WGS sequence"/>
</dbReference>